<sequence length="431" mass="51354">MYYNKKRILALMILFVNFIMCSQTTNMLLQTNECKDSFFNLDEKFPKDEDAIIEKKKYNDTCFSGSSNLECKWSTKTTLPKIEPMTEREEDNIELLSLYNFIDEIECHSRDVYSFDDPKDINHEDNLYLSDSYNDLLSIHDDSSIFDFISNLFDDFLVHHQKFNLCSTEEMPNQSSFTFNNNVSDEKRASQTNSGLQNSRKSQRVLNKKQNIKYNLKLNYNTILNKDKDVVIYKKLQNYLEQKKKEFQKVLNFCSMPRIRDCSVKIYKNYNFKKENYFTWSIAAKEWKVSTSLIKSIVFHDISNALKESQQLNISENFNYLVAEYLLFIEDVLIYMCNIECRRKNNKSESRSMLQDVIFAKRKYIILFYKISLPNIIRKFIGEYETTILRTKISKLTKLKNLEKKIKKLYDKKEIHLYWLNQMENAILASL</sequence>
<protein>
    <submittedName>
        <fullName evidence="2">Uncharacterized protein</fullName>
    </submittedName>
</protein>
<dbReference type="KEGG" id="nce:NCER_100044"/>
<evidence type="ECO:0000313" key="3">
    <source>
        <dbReference type="Proteomes" id="UP000009082"/>
    </source>
</evidence>
<evidence type="ECO:0000256" key="1">
    <source>
        <dbReference type="SAM" id="SignalP"/>
    </source>
</evidence>
<dbReference type="AlphaFoldDB" id="C4V6K9"/>
<gene>
    <name evidence="2" type="ORF">NCER_100044</name>
</gene>
<dbReference type="EMBL" id="ACOL01000002">
    <property type="protein sequence ID" value="EEQ83114.1"/>
    <property type="molecule type" value="Genomic_DNA"/>
</dbReference>
<organism evidence="3">
    <name type="scientific">Vairimorpha ceranae (strain BRL01)</name>
    <name type="common">Microsporidian parasite</name>
    <name type="synonym">Nosema ceranae</name>
    <dbReference type="NCBI Taxonomy" id="578460"/>
    <lineage>
        <taxon>Eukaryota</taxon>
        <taxon>Fungi</taxon>
        <taxon>Fungi incertae sedis</taxon>
        <taxon>Microsporidia</taxon>
        <taxon>Nosematidae</taxon>
        <taxon>Vairimorpha</taxon>
    </lineage>
</organism>
<accession>C4V6K9</accession>
<reference evidence="3" key="1">
    <citation type="journal article" date="2009" name="PLoS Pathog.">
        <title>Genomic analyses of the microsporidian Nosema ceranae, an emergent pathogen of honey bees.</title>
        <authorList>
            <person name="Cornman R.S."/>
            <person name="Chen Y.P."/>
            <person name="Schatz M.C."/>
            <person name="Street C."/>
            <person name="Zhao Y."/>
            <person name="Desany B."/>
            <person name="Egholm M."/>
            <person name="Hutchison S."/>
            <person name="Pettis J.S."/>
            <person name="Lipkin W.I."/>
            <person name="Evans J.D."/>
        </authorList>
    </citation>
    <scope>NUCLEOTIDE SEQUENCE [LARGE SCALE GENOMIC DNA]</scope>
    <source>
        <strain evidence="3">BRL01</strain>
    </source>
</reference>
<dbReference type="HOGENOM" id="CLU_636306_0_0_1"/>
<name>C4V6K9_VAIC1</name>
<dbReference type="InParanoid" id="C4V6K9"/>
<proteinExistence type="predicted"/>
<evidence type="ECO:0000313" key="2">
    <source>
        <dbReference type="EMBL" id="EEQ83114.1"/>
    </source>
</evidence>
<feature type="signal peptide" evidence="1">
    <location>
        <begin position="1"/>
        <end position="24"/>
    </location>
</feature>
<dbReference type="VEuPathDB" id="MicrosporidiaDB:NCER_100044"/>
<feature type="chain" id="PRO_5002944694" evidence="1">
    <location>
        <begin position="25"/>
        <end position="431"/>
    </location>
</feature>
<dbReference type="Proteomes" id="UP000009082">
    <property type="component" value="Unassembled WGS sequence"/>
</dbReference>
<keyword evidence="1" id="KW-0732">Signal</keyword>